<accession>B4NUY9</accession>
<name>B4NUY9_DROSI</name>
<evidence type="ECO:0000313" key="2">
    <source>
        <dbReference type="Proteomes" id="UP000000304"/>
    </source>
</evidence>
<dbReference type="Proteomes" id="UP000000304">
    <property type="component" value="Unassembled WGS sequence"/>
</dbReference>
<proteinExistence type="predicted"/>
<dbReference type="HOGENOM" id="CLU_1877623_0_0_1"/>
<protein>
    <submittedName>
        <fullName evidence="1">GD23755</fullName>
    </submittedName>
</protein>
<dbReference type="AlphaFoldDB" id="B4NUY9"/>
<gene>
    <name evidence="1" type="primary">Dsim\GD23755</name>
    <name evidence="1" type="ORF">Dsim_GD23755</name>
</gene>
<dbReference type="EMBL" id="CH984739">
    <property type="protein sequence ID" value="EDX16083.1"/>
    <property type="molecule type" value="Genomic_DNA"/>
</dbReference>
<dbReference type="PhylomeDB" id="B4NUY9"/>
<sequence>MSAENLLVREAQLESFPDEIRSAENEKDVVSTSDIRGLVPYLDKIALCMPNYASRPVILCYISRMKHQNVGDTMVEIRTRFSVTKMRSVMWRFISSCHVCKLQGGRSIPPIMGPHSEDKLDVAGWPFNWTTLCHFW</sequence>
<organism evidence="1 2">
    <name type="scientific">Drosophila simulans</name>
    <name type="common">Fruit fly</name>
    <dbReference type="NCBI Taxonomy" id="7240"/>
    <lineage>
        <taxon>Eukaryota</taxon>
        <taxon>Metazoa</taxon>
        <taxon>Ecdysozoa</taxon>
        <taxon>Arthropoda</taxon>
        <taxon>Hexapoda</taxon>
        <taxon>Insecta</taxon>
        <taxon>Pterygota</taxon>
        <taxon>Neoptera</taxon>
        <taxon>Endopterygota</taxon>
        <taxon>Diptera</taxon>
        <taxon>Brachycera</taxon>
        <taxon>Muscomorpha</taxon>
        <taxon>Ephydroidea</taxon>
        <taxon>Drosophilidae</taxon>
        <taxon>Drosophila</taxon>
        <taxon>Sophophora</taxon>
    </lineage>
</organism>
<dbReference type="OrthoDB" id="7848428at2759"/>
<reference evidence="1 2" key="1">
    <citation type="journal article" date="2007" name="Nature">
        <title>Evolution of genes and genomes on the Drosophila phylogeny.</title>
        <authorList>
            <consortium name="Drosophila 12 Genomes Consortium"/>
            <person name="Clark A.G."/>
            <person name="Eisen M.B."/>
            <person name="Smith D.R."/>
            <person name="Bergman C.M."/>
            <person name="Oliver B."/>
            <person name="Markow T.A."/>
            <person name="Kaufman T.C."/>
            <person name="Kellis M."/>
            <person name="Gelbart W."/>
            <person name="Iyer V.N."/>
            <person name="Pollard D.A."/>
            <person name="Sackton T.B."/>
            <person name="Larracuente A.M."/>
            <person name="Singh N.D."/>
            <person name="Abad J.P."/>
            <person name="Abt D.N."/>
            <person name="Adryan B."/>
            <person name="Aguade M."/>
            <person name="Akashi H."/>
            <person name="Anderson W.W."/>
            <person name="Aquadro C.F."/>
            <person name="Ardell D.H."/>
            <person name="Arguello R."/>
            <person name="Artieri C.G."/>
            <person name="Barbash D.A."/>
            <person name="Barker D."/>
            <person name="Barsanti P."/>
            <person name="Batterham P."/>
            <person name="Batzoglou S."/>
            <person name="Begun D."/>
            <person name="Bhutkar A."/>
            <person name="Blanco E."/>
            <person name="Bosak S.A."/>
            <person name="Bradley R.K."/>
            <person name="Brand A.D."/>
            <person name="Brent M.R."/>
            <person name="Brooks A.N."/>
            <person name="Brown R.H."/>
            <person name="Butlin R.K."/>
            <person name="Caggese C."/>
            <person name="Calvi B.R."/>
            <person name="Bernardo de Carvalho A."/>
            <person name="Caspi A."/>
            <person name="Castrezana S."/>
            <person name="Celniker S.E."/>
            <person name="Chang J.L."/>
            <person name="Chapple C."/>
            <person name="Chatterji S."/>
            <person name="Chinwalla A."/>
            <person name="Civetta A."/>
            <person name="Clifton S.W."/>
            <person name="Comeron J.M."/>
            <person name="Costello J.C."/>
            <person name="Coyne J.A."/>
            <person name="Daub J."/>
            <person name="David R.G."/>
            <person name="Delcher A.L."/>
            <person name="Delehaunty K."/>
            <person name="Do C.B."/>
            <person name="Ebling H."/>
            <person name="Edwards K."/>
            <person name="Eickbush T."/>
            <person name="Evans J.D."/>
            <person name="Filipski A."/>
            <person name="Findeiss S."/>
            <person name="Freyhult E."/>
            <person name="Fulton L."/>
            <person name="Fulton R."/>
            <person name="Garcia A.C."/>
            <person name="Gardiner A."/>
            <person name="Garfield D.A."/>
            <person name="Garvin B.E."/>
            <person name="Gibson G."/>
            <person name="Gilbert D."/>
            <person name="Gnerre S."/>
            <person name="Godfrey J."/>
            <person name="Good R."/>
            <person name="Gotea V."/>
            <person name="Gravely B."/>
            <person name="Greenberg A.J."/>
            <person name="Griffiths-Jones S."/>
            <person name="Gross S."/>
            <person name="Guigo R."/>
            <person name="Gustafson E.A."/>
            <person name="Haerty W."/>
            <person name="Hahn M.W."/>
            <person name="Halligan D.L."/>
            <person name="Halpern A.L."/>
            <person name="Halter G.M."/>
            <person name="Han M.V."/>
            <person name="Heger A."/>
            <person name="Hillier L."/>
            <person name="Hinrichs A.S."/>
            <person name="Holmes I."/>
            <person name="Hoskins R.A."/>
            <person name="Hubisz M.J."/>
            <person name="Hultmark D."/>
            <person name="Huntley M.A."/>
            <person name="Jaffe D.B."/>
            <person name="Jagadeeshan S."/>
            <person name="Jeck W.R."/>
            <person name="Johnson J."/>
            <person name="Jones C.D."/>
            <person name="Jordan W.C."/>
            <person name="Karpen G.H."/>
            <person name="Kataoka E."/>
            <person name="Keightley P.D."/>
            <person name="Kheradpour P."/>
            <person name="Kirkness E.F."/>
            <person name="Koerich L.B."/>
            <person name="Kristiansen K."/>
            <person name="Kudrna D."/>
            <person name="Kulathinal R.J."/>
            <person name="Kumar S."/>
            <person name="Kwok R."/>
            <person name="Lander E."/>
            <person name="Langley C.H."/>
            <person name="Lapoint R."/>
            <person name="Lazzaro B.P."/>
            <person name="Lee S.J."/>
            <person name="Levesque L."/>
            <person name="Li R."/>
            <person name="Lin C.F."/>
            <person name="Lin M.F."/>
            <person name="Lindblad-Toh K."/>
            <person name="Llopart A."/>
            <person name="Long M."/>
            <person name="Low L."/>
            <person name="Lozovsky E."/>
            <person name="Lu J."/>
            <person name="Luo M."/>
            <person name="Machado C.A."/>
            <person name="Makalowski W."/>
            <person name="Marzo M."/>
            <person name="Matsuda M."/>
            <person name="Matzkin L."/>
            <person name="McAllister B."/>
            <person name="McBride C.S."/>
            <person name="McKernan B."/>
            <person name="McKernan K."/>
            <person name="Mendez-Lago M."/>
            <person name="Minx P."/>
            <person name="Mollenhauer M.U."/>
            <person name="Montooth K."/>
            <person name="Mount S.M."/>
            <person name="Mu X."/>
            <person name="Myers E."/>
            <person name="Negre B."/>
            <person name="Newfeld S."/>
            <person name="Nielsen R."/>
            <person name="Noor M.A."/>
            <person name="O'Grady P."/>
            <person name="Pachter L."/>
            <person name="Papaceit M."/>
            <person name="Parisi M.J."/>
            <person name="Parisi M."/>
            <person name="Parts L."/>
            <person name="Pedersen J.S."/>
            <person name="Pesole G."/>
            <person name="Phillippy A.M."/>
            <person name="Ponting C.P."/>
            <person name="Pop M."/>
            <person name="Porcelli D."/>
            <person name="Powell J.R."/>
            <person name="Prohaska S."/>
            <person name="Pruitt K."/>
            <person name="Puig M."/>
            <person name="Quesneville H."/>
            <person name="Ram K.R."/>
            <person name="Rand D."/>
            <person name="Rasmussen M.D."/>
            <person name="Reed L.K."/>
            <person name="Reenan R."/>
            <person name="Reily A."/>
            <person name="Remington K.A."/>
            <person name="Rieger T.T."/>
            <person name="Ritchie M.G."/>
            <person name="Robin C."/>
            <person name="Rogers Y.H."/>
            <person name="Rohde C."/>
            <person name="Rozas J."/>
            <person name="Rubenfield M.J."/>
            <person name="Ruiz A."/>
            <person name="Russo S."/>
            <person name="Salzberg S.L."/>
            <person name="Sanchez-Gracia A."/>
            <person name="Saranga D.J."/>
            <person name="Sato H."/>
            <person name="Schaeffer S.W."/>
            <person name="Schatz M.C."/>
            <person name="Schlenke T."/>
            <person name="Schwartz R."/>
            <person name="Segarra C."/>
            <person name="Singh R.S."/>
            <person name="Sirot L."/>
            <person name="Sirota M."/>
            <person name="Sisneros N.B."/>
            <person name="Smith C.D."/>
            <person name="Smith T.F."/>
            <person name="Spieth J."/>
            <person name="Stage D.E."/>
            <person name="Stark A."/>
            <person name="Stephan W."/>
            <person name="Strausberg R.L."/>
            <person name="Strempel S."/>
            <person name="Sturgill D."/>
            <person name="Sutton G."/>
            <person name="Sutton G.G."/>
            <person name="Tao W."/>
            <person name="Teichmann S."/>
            <person name="Tobari Y.N."/>
            <person name="Tomimura Y."/>
            <person name="Tsolas J.M."/>
            <person name="Valente V.L."/>
            <person name="Venter E."/>
            <person name="Venter J.C."/>
            <person name="Vicario S."/>
            <person name="Vieira F.G."/>
            <person name="Vilella A.J."/>
            <person name="Villasante A."/>
            <person name="Walenz B."/>
            <person name="Wang J."/>
            <person name="Wasserman M."/>
            <person name="Watts T."/>
            <person name="Wilson D."/>
            <person name="Wilson R.K."/>
            <person name="Wing R.A."/>
            <person name="Wolfner M.F."/>
            <person name="Wong A."/>
            <person name="Wong G.K."/>
            <person name="Wu C.I."/>
            <person name="Wu G."/>
            <person name="Yamamoto D."/>
            <person name="Yang H.P."/>
            <person name="Yang S.P."/>
            <person name="Yorke J.A."/>
            <person name="Yoshida K."/>
            <person name="Zdobnov E."/>
            <person name="Zhang P."/>
            <person name="Zhang Y."/>
            <person name="Zimin A.V."/>
            <person name="Baldwin J."/>
            <person name="Abdouelleil A."/>
            <person name="Abdulkadir J."/>
            <person name="Abebe A."/>
            <person name="Abera B."/>
            <person name="Abreu J."/>
            <person name="Acer S.C."/>
            <person name="Aftuck L."/>
            <person name="Alexander A."/>
            <person name="An P."/>
            <person name="Anderson E."/>
            <person name="Anderson S."/>
            <person name="Arachi H."/>
            <person name="Azer M."/>
            <person name="Bachantsang P."/>
            <person name="Barry A."/>
            <person name="Bayul T."/>
            <person name="Berlin A."/>
            <person name="Bessette D."/>
            <person name="Bloom T."/>
            <person name="Blye J."/>
            <person name="Boguslavskiy L."/>
            <person name="Bonnet C."/>
            <person name="Boukhgalter B."/>
            <person name="Bourzgui I."/>
            <person name="Brown A."/>
            <person name="Cahill P."/>
            <person name="Channer S."/>
            <person name="Cheshatsang Y."/>
            <person name="Chuda L."/>
            <person name="Citroen M."/>
            <person name="Collymore A."/>
            <person name="Cooke P."/>
            <person name="Costello M."/>
            <person name="D'Aco K."/>
            <person name="Daza R."/>
            <person name="De Haan G."/>
            <person name="DeGray S."/>
            <person name="DeMaso C."/>
            <person name="Dhargay N."/>
            <person name="Dooley K."/>
            <person name="Dooley E."/>
            <person name="Doricent M."/>
            <person name="Dorje P."/>
            <person name="Dorjee K."/>
            <person name="Dupes A."/>
            <person name="Elong R."/>
            <person name="Falk J."/>
            <person name="Farina A."/>
            <person name="Faro S."/>
            <person name="Ferguson D."/>
            <person name="Fisher S."/>
            <person name="Foley C.D."/>
            <person name="Franke A."/>
            <person name="Friedrich D."/>
            <person name="Gadbois L."/>
            <person name="Gearin G."/>
            <person name="Gearin C.R."/>
            <person name="Giannoukos G."/>
            <person name="Goode T."/>
            <person name="Graham J."/>
            <person name="Grandbois E."/>
            <person name="Grewal S."/>
            <person name="Gyaltsen K."/>
            <person name="Hafez N."/>
            <person name="Hagos B."/>
            <person name="Hall J."/>
            <person name="Henson C."/>
            <person name="Hollinger A."/>
            <person name="Honan T."/>
            <person name="Huard M.D."/>
            <person name="Hughes L."/>
            <person name="Hurhula B."/>
            <person name="Husby M.E."/>
            <person name="Kamat A."/>
            <person name="Kanga B."/>
            <person name="Kashin S."/>
            <person name="Khazanovich D."/>
            <person name="Kisner P."/>
            <person name="Lance K."/>
            <person name="Lara M."/>
            <person name="Lee W."/>
            <person name="Lennon N."/>
            <person name="Letendre F."/>
            <person name="LeVine R."/>
            <person name="Lipovsky A."/>
            <person name="Liu X."/>
            <person name="Liu J."/>
            <person name="Liu S."/>
            <person name="Lokyitsang T."/>
            <person name="Lokyitsang Y."/>
            <person name="Lubonja R."/>
            <person name="Lui A."/>
            <person name="MacDonald P."/>
            <person name="Magnisalis V."/>
            <person name="Maru K."/>
            <person name="Matthews C."/>
            <person name="McCusker W."/>
            <person name="McDonough S."/>
            <person name="Mehta T."/>
            <person name="Meldrim J."/>
            <person name="Meneus L."/>
            <person name="Mihai O."/>
            <person name="Mihalev A."/>
            <person name="Mihova T."/>
            <person name="Mittelman R."/>
            <person name="Mlenga V."/>
            <person name="Montmayeur A."/>
            <person name="Mulrain L."/>
            <person name="Navidi A."/>
            <person name="Naylor J."/>
            <person name="Negash T."/>
            <person name="Nguyen T."/>
            <person name="Nguyen N."/>
            <person name="Nicol R."/>
            <person name="Norbu C."/>
            <person name="Norbu N."/>
            <person name="Novod N."/>
            <person name="O'Neill B."/>
            <person name="Osman S."/>
            <person name="Markiewicz E."/>
            <person name="Oyono O.L."/>
            <person name="Patti C."/>
            <person name="Phunkhang P."/>
            <person name="Pierre F."/>
            <person name="Priest M."/>
            <person name="Raghuraman S."/>
            <person name="Rege F."/>
            <person name="Reyes R."/>
            <person name="Rise C."/>
            <person name="Rogov P."/>
            <person name="Ross K."/>
            <person name="Ryan E."/>
            <person name="Settipalli S."/>
            <person name="Shea T."/>
            <person name="Sherpa N."/>
            <person name="Shi L."/>
            <person name="Shih D."/>
            <person name="Sparrow T."/>
            <person name="Spaulding J."/>
            <person name="Stalker J."/>
            <person name="Stange-Thomann N."/>
            <person name="Stavropoulos S."/>
            <person name="Stone C."/>
            <person name="Strader C."/>
            <person name="Tesfaye S."/>
            <person name="Thomson T."/>
            <person name="Thoulutsang Y."/>
            <person name="Thoulutsang D."/>
            <person name="Topham K."/>
            <person name="Topping I."/>
            <person name="Tsamla T."/>
            <person name="Vassiliev H."/>
            <person name="Vo A."/>
            <person name="Wangchuk T."/>
            <person name="Wangdi T."/>
            <person name="Weiand M."/>
            <person name="Wilkinson J."/>
            <person name="Wilson A."/>
            <person name="Yadav S."/>
            <person name="Young G."/>
            <person name="Yu Q."/>
            <person name="Zembek L."/>
            <person name="Zhong D."/>
            <person name="Zimmer A."/>
            <person name="Zwirko Z."/>
            <person name="Jaffe D.B."/>
            <person name="Alvarez P."/>
            <person name="Brockman W."/>
            <person name="Butler J."/>
            <person name="Chin C."/>
            <person name="Gnerre S."/>
            <person name="Grabherr M."/>
            <person name="Kleber M."/>
            <person name="Mauceli E."/>
            <person name="MacCallum I."/>
        </authorList>
    </citation>
    <scope>NUCLEOTIDE SEQUENCE [LARGE SCALE GENOMIC DNA]</scope>
    <source>
        <strain evidence="2">white501</strain>
    </source>
</reference>
<evidence type="ECO:0000313" key="1">
    <source>
        <dbReference type="EMBL" id="EDX16083.1"/>
    </source>
</evidence>
<keyword evidence="2" id="KW-1185">Reference proteome</keyword>